<comment type="similarity">
    <text evidence="1">Belongs to the short-chain dehydrogenases/reductases (SDR) family.</text>
</comment>
<dbReference type="GO" id="GO:0016491">
    <property type="term" value="F:oxidoreductase activity"/>
    <property type="evidence" value="ECO:0007669"/>
    <property type="project" value="UniProtKB-KW"/>
</dbReference>
<organism evidence="4 5">
    <name type="scientific">Adineta steineri</name>
    <dbReference type="NCBI Taxonomy" id="433720"/>
    <lineage>
        <taxon>Eukaryota</taxon>
        <taxon>Metazoa</taxon>
        <taxon>Spiralia</taxon>
        <taxon>Gnathifera</taxon>
        <taxon>Rotifera</taxon>
        <taxon>Eurotatoria</taxon>
        <taxon>Bdelloidea</taxon>
        <taxon>Adinetida</taxon>
        <taxon>Adinetidae</taxon>
        <taxon>Adineta</taxon>
    </lineage>
</organism>
<sequence>MIQLELLSNELLLELFEYLNTNHLLQAFFGFNDRFNQLLYTHFRDHQLNFHSISKDNFDLICQQYLPSIIDQVHSLYLSNKETSDLPGLLFSRGFPLDRFINLHSLSLYSIRFLHQFNGIIYQCRYLPHLIHLNVIKCPTFELREYILVESINNIWSIPTLTHCNLNGIQRSEQWVCRITSVSTSIKYLSIEKSQCELSSLSHLLKYTPHLKKLSTLIRCSKSDECLDCVIPSMKSLKLDFRGSADLLKSIFQTMPNLCHLTIDISQMYLDGHAWEQIINNYLPKLKIFRLKMKFQFEQNSVSMVENVDKLLMTFQTTFWLEEYRWFVRCHWDPSDTLRSTIIYTLPYGFNEYSYSNGFYSKSTCLNEKDYWTYDSVDMITLNNNRKTSVDTHTVPVSHFPNIRHLEINFPLNEHFSLLFPSFHRLTSLHIHVDTNPNYDQLQMLINQAPFLYSLRFSSAQKSHYELFQLTSKSIRRLEFPYTPSTRSNNFSNEDCYNLIHSPLGIQCEVLSICFENRIDILNLIQNMSNLRLLVFKSEDDNEFFRSVTPRGDEFVQWLKNHLSSSHSIIRDPRSFAIRIWIDRQNHNIKTSELQNKFSSRDQKRGEEALVQLGSPSNVKVLVLDTSSKKSIEQAKEELQNKYGGHLDVLINNAGIGINDPSLKALKDTFDTNFYGVKHMNDTMSPILRDNGRIVNVSSGLGATTIKECSQDLKTKFLNPDITDSQLEQLFAGLFKAVEEGKDPVTVGFNPVILPSSDDYFALYYGASKLGVNTLTRIEARDWEKKYSAKNVIISAVCPGFCATDINGNAQGARSAELGADSILHAVYTENLENGQFWRDGSQLPLESK</sequence>
<dbReference type="InterPro" id="IPR036291">
    <property type="entry name" value="NAD(P)-bd_dom_sf"/>
</dbReference>
<dbReference type="EMBL" id="CAJNOG010001432">
    <property type="protein sequence ID" value="CAF1442999.1"/>
    <property type="molecule type" value="Genomic_DNA"/>
</dbReference>
<dbReference type="Gene3D" id="3.40.50.720">
    <property type="entry name" value="NAD(P)-binding Rossmann-like Domain"/>
    <property type="match status" value="1"/>
</dbReference>
<evidence type="ECO:0000256" key="1">
    <source>
        <dbReference type="ARBA" id="ARBA00006484"/>
    </source>
</evidence>
<keyword evidence="2" id="KW-0521">NADP</keyword>
<dbReference type="Pfam" id="PF00106">
    <property type="entry name" value="adh_short"/>
    <property type="match status" value="1"/>
</dbReference>
<accession>A0A815P1X5</accession>
<name>A0A815P1X5_9BILA</name>
<dbReference type="PRINTS" id="PR00080">
    <property type="entry name" value="SDRFAMILY"/>
</dbReference>
<comment type="caution">
    <text evidence="4">The sequence shown here is derived from an EMBL/GenBank/DDBJ whole genome shotgun (WGS) entry which is preliminary data.</text>
</comment>
<evidence type="ECO:0000313" key="5">
    <source>
        <dbReference type="Proteomes" id="UP000663845"/>
    </source>
</evidence>
<dbReference type="PRINTS" id="PR00081">
    <property type="entry name" value="GDHRDH"/>
</dbReference>
<proteinExistence type="inferred from homology"/>
<evidence type="ECO:0000256" key="2">
    <source>
        <dbReference type="ARBA" id="ARBA00022857"/>
    </source>
</evidence>
<dbReference type="PANTHER" id="PTHR43963">
    <property type="entry name" value="CARBONYL REDUCTASE 1-RELATED"/>
    <property type="match status" value="1"/>
</dbReference>
<dbReference type="SUPFAM" id="SSF52047">
    <property type="entry name" value="RNI-like"/>
    <property type="match status" value="1"/>
</dbReference>
<evidence type="ECO:0000313" key="4">
    <source>
        <dbReference type="EMBL" id="CAF1442999.1"/>
    </source>
</evidence>
<dbReference type="AlphaFoldDB" id="A0A815P1X5"/>
<dbReference type="SUPFAM" id="SSF51735">
    <property type="entry name" value="NAD(P)-binding Rossmann-fold domains"/>
    <property type="match status" value="1"/>
</dbReference>
<dbReference type="Proteomes" id="UP000663845">
    <property type="component" value="Unassembled WGS sequence"/>
</dbReference>
<dbReference type="Gene3D" id="3.80.10.10">
    <property type="entry name" value="Ribonuclease Inhibitor"/>
    <property type="match status" value="1"/>
</dbReference>
<evidence type="ECO:0000256" key="3">
    <source>
        <dbReference type="ARBA" id="ARBA00023002"/>
    </source>
</evidence>
<gene>
    <name evidence="4" type="ORF">JYZ213_LOCUS40235</name>
</gene>
<protein>
    <submittedName>
        <fullName evidence="4">Uncharacterized protein</fullName>
    </submittedName>
</protein>
<dbReference type="InterPro" id="IPR032675">
    <property type="entry name" value="LRR_dom_sf"/>
</dbReference>
<keyword evidence="3" id="KW-0560">Oxidoreductase</keyword>
<reference evidence="4" key="1">
    <citation type="submission" date="2021-02" db="EMBL/GenBank/DDBJ databases">
        <authorList>
            <person name="Nowell W R."/>
        </authorList>
    </citation>
    <scope>NUCLEOTIDE SEQUENCE</scope>
</reference>
<dbReference type="InterPro" id="IPR002347">
    <property type="entry name" value="SDR_fam"/>
</dbReference>
<dbReference type="PANTHER" id="PTHR43963:SF6">
    <property type="entry name" value="CHAIN DEHYDROGENASE FAMILY PROTEIN, PUTATIVE (AFU_ORTHOLOGUE AFUA_3G15350)-RELATED"/>
    <property type="match status" value="1"/>
</dbReference>